<evidence type="ECO:0000256" key="7">
    <source>
        <dbReference type="ARBA" id="ARBA00023065"/>
    </source>
</evidence>
<keyword evidence="4" id="KW-1134">Transmembrane beta strand</keyword>
<comment type="subunit">
    <text evidence="2">Homotrimer.</text>
</comment>
<evidence type="ECO:0000256" key="8">
    <source>
        <dbReference type="ARBA" id="ARBA00023114"/>
    </source>
</evidence>
<organism evidence="13 14">
    <name type="scientific">Pontibacterium sinense</name>
    <dbReference type="NCBI Taxonomy" id="2781979"/>
    <lineage>
        <taxon>Bacteria</taxon>
        <taxon>Pseudomonadati</taxon>
        <taxon>Pseudomonadota</taxon>
        <taxon>Gammaproteobacteria</taxon>
        <taxon>Oceanospirillales</taxon>
        <taxon>Oceanospirillaceae</taxon>
        <taxon>Pontibacterium</taxon>
    </lineage>
</organism>
<evidence type="ECO:0000259" key="12">
    <source>
        <dbReference type="Pfam" id="PF13609"/>
    </source>
</evidence>
<evidence type="ECO:0000313" key="13">
    <source>
        <dbReference type="EMBL" id="MBE9397818.1"/>
    </source>
</evidence>
<dbReference type="AlphaFoldDB" id="A0A8J7JYN8"/>
<reference evidence="13" key="1">
    <citation type="submission" date="2020-10" db="EMBL/GenBank/DDBJ databases">
        <title>Bacterium isolated from coastal waters sediment.</title>
        <authorList>
            <person name="Chen R.-J."/>
            <person name="Lu D.-C."/>
            <person name="Zhu K.-L."/>
            <person name="Du Z.-J."/>
        </authorList>
    </citation>
    <scope>NUCLEOTIDE SEQUENCE</scope>
    <source>
        <strain evidence="13">N1Y112</strain>
    </source>
</reference>
<dbReference type="InterPro" id="IPR001702">
    <property type="entry name" value="Porin_Gram-ve"/>
</dbReference>
<dbReference type="SUPFAM" id="SSF56935">
    <property type="entry name" value="Porins"/>
    <property type="match status" value="1"/>
</dbReference>
<evidence type="ECO:0000256" key="5">
    <source>
        <dbReference type="ARBA" id="ARBA00022692"/>
    </source>
</evidence>
<comment type="caution">
    <text evidence="13">The sequence shown here is derived from an EMBL/GenBank/DDBJ whole genome shotgun (WGS) entry which is preliminary data.</text>
</comment>
<keyword evidence="8" id="KW-0626">Porin</keyword>
<dbReference type="RefSeq" id="WP_193953374.1">
    <property type="nucleotide sequence ID" value="NZ_JADEYS010000010.1"/>
</dbReference>
<dbReference type="PANTHER" id="PTHR34501:SF9">
    <property type="entry name" value="MAJOR OUTER MEMBRANE PROTEIN P.IA"/>
    <property type="match status" value="1"/>
</dbReference>
<evidence type="ECO:0000256" key="1">
    <source>
        <dbReference type="ARBA" id="ARBA00004571"/>
    </source>
</evidence>
<dbReference type="PANTHER" id="PTHR34501">
    <property type="entry name" value="PROTEIN YDDL-RELATED"/>
    <property type="match status" value="1"/>
</dbReference>
<evidence type="ECO:0000256" key="10">
    <source>
        <dbReference type="ARBA" id="ARBA00023237"/>
    </source>
</evidence>
<keyword evidence="5" id="KW-0812">Transmembrane</keyword>
<keyword evidence="9" id="KW-0472">Membrane</keyword>
<keyword evidence="10" id="KW-0998">Cell outer membrane</keyword>
<keyword evidence="3" id="KW-0813">Transport</keyword>
<evidence type="ECO:0000256" key="6">
    <source>
        <dbReference type="ARBA" id="ARBA00022729"/>
    </source>
</evidence>
<evidence type="ECO:0000256" key="4">
    <source>
        <dbReference type="ARBA" id="ARBA00022452"/>
    </source>
</evidence>
<dbReference type="Gene3D" id="2.40.160.10">
    <property type="entry name" value="Porin"/>
    <property type="match status" value="1"/>
</dbReference>
<dbReference type="GO" id="GO:0046930">
    <property type="term" value="C:pore complex"/>
    <property type="evidence" value="ECO:0007669"/>
    <property type="project" value="UniProtKB-KW"/>
</dbReference>
<evidence type="ECO:0000313" key="14">
    <source>
        <dbReference type="Proteomes" id="UP000640333"/>
    </source>
</evidence>
<dbReference type="GO" id="GO:0009279">
    <property type="term" value="C:cell outer membrane"/>
    <property type="evidence" value="ECO:0007669"/>
    <property type="project" value="UniProtKB-SubCell"/>
</dbReference>
<keyword evidence="6 11" id="KW-0732">Signal</keyword>
<dbReference type="InterPro" id="IPR002299">
    <property type="entry name" value="Porin_Neis"/>
</dbReference>
<feature type="chain" id="PRO_5035318095" evidence="11">
    <location>
        <begin position="23"/>
        <end position="289"/>
    </location>
</feature>
<evidence type="ECO:0000256" key="11">
    <source>
        <dbReference type="SAM" id="SignalP"/>
    </source>
</evidence>
<feature type="domain" description="Porin" evidence="12">
    <location>
        <begin position="9"/>
        <end position="276"/>
    </location>
</feature>
<evidence type="ECO:0000256" key="2">
    <source>
        <dbReference type="ARBA" id="ARBA00011233"/>
    </source>
</evidence>
<dbReference type="PRINTS" id="PR00184">
    <property type="entry name" value="NEISSPPORIN"/>
</dbReference>
<dbReference type="GO" id="GO:0034220">
    <property type="term" value="P:monoatomic ion transmembrane transport"/>
    <property type="evidence" value="ECO:0007669"/>
    <property type="project" value="InterPro"/>
</dbReference>
<dbReference type="Proteomes" id="UP000640333">
    <property type="component" value="Unassembled WGS sequence"/>
</dbReference>
<dbReference type="Pfam" id="PF13609">
    <property type="entry name" value="Porin_4"/>
    <property type="match status" value="1"/>
</dbReference>
<keyword evidence="7" id="KW-0406">Ion transport</keyword>
<comment type="subcellular location">
    <subcellularLocation>
        <location evidence="1">Cell outer membrane</location>
        <topology evidence="1">Multi-pass membrane protein</topology>
    </subcellularLocation>
</comment>
<evidence type="ECO:0000256" key="9">
    <source>
        <dbReference type="ARBA" id="ARBA00023136"/>
    </source>
</evidence>
<dbReference type="InterPro" id="IPR033900">
    <property type="entry name" value="Gram_neg_porin_domain"/>
</dbReference>
<dbReference type="InterPro" id="IPR023614">
    <property type="entry name" value="Porin_dom_sf"/>
</dbReference>
<dbReference type="GO" id="GO:0015288">
    <property type="term" value="F:porin activity"/>
    <property type="evidence" value="ECO:0007669"/>
    <property type="project" value="UniProtKB-KW"/>
</dbReference>
<name>A0A8J7JYN8_9GAMM</name>
<protein>
    <submittedName>
        <fullName evidence="13">Porin</fullName>
    </submittedName>
</protein>
<proteinExistence type="predicted"/>
<dbReference type="InterPro" id="IPR050298">
    <property type="entry name" value="Gram-neg_bact_OMP"/>
</dbReference>
<sequence>MKFKAICFATAAVMAAPMAAQADATLYGSMRIKMQNLDNQSLNIADNTSRIGIKGSTELYNGMKGLFRFEQALDTEAGALGGGRIGSIGIAGDFGTVLMGKQWTSFALWTILPVHQVDNTTGPLSAGYAARYTREAMIQYFSPKFGGFQFAGAITADSNGNGEDVDTYNLSAKYATGGLAFTASTVGFQDIDANVTAATASYKSDKVYLAARIADDERNVGAESSYVVTGSYAMGNTLLLANYGDDDNEASEEWSVEVRQKLGKQARVFAAYTDQGASDGVEVGYRVDF</sequence>
<accession>A0A8J7JYN8</accession>
<feature type="signal peptide" evidence="11">
    <location>
        <begin position="1"/>
        <end position="22"/>
    </location>
</feature>
<dbReference type="EMBL" id="JADEYS010000010">
    <property type="protein sequence ID" value="MBE9397818.1"/>
    <property type="molecule type" value="Genomic_DNA"/>
</dbReference>
<dbReference type="CDD" id="cd00342">
    <property type="entry name" value="gram_neg_porins"/>
    <property type="match status" value="1"/>
</dbReference>
<keyword evidence="14" id="KW-1185">Reference proteome</keyword>
<gene>
    <name evidence="13" type="ORF">IOQ59_11170</name>
</gene>
<evidence type="ECO:0000256" key="3">
    <source>
        <dbReference type="ARBA" id="ARBA00022448"/>
    </source>
</evidence>
<dbReference type="PRINTS" id="PR00182">
    <property type="entry name" value="ECOLNEIPORIN"/>
</dbReference>